<evidence type="ECO:0000259" key="1">
    <source>
        <dbReference type="Pfam" id="PF12680"/>
    </source>
</evidence>
<feature type="domain" description="SnoaL-like" evidence="1">
    <location>
        <begin position="11"/>
        <end position="122"/>
    </location>
</feature>
<comment type="caution">
    <text evidence="2">The sequence shown here is derived from an EMBL/GenBank/DDBJ whole genome shotgun (WGS) entry which is preliminary data.</text>
</comment>
<dbReference type="AlphaFoldDB" id="A0A9W9SK64"/>
<reference evidence="2" key="1">
    <citation type="submission" date="2022-11" db="EMBL/GenBank/DDBJ databases">
        <authorList>
            <person name="Petersen C."/>
        </authorList>
    </citation>
    <scope>NUCLEOTIDE SEQUENCE</scope>
    <source>
        <strain evidence="2">IBT 29864</strain>
    </source>
</reference>
<protein>
    <recommendedName>
        <fullName evidence="1">SnoaL-like domain-containing protein</fullName>
    </recommendedName>
</protein>
<evidence type="ECO:0000313" key="2">
    <source>
        <dbReference type="EMBL" id="KAJ5380058.1"/>
    </source>
</evidence>
<dbReference type="InterPro" id="IPR037401">
    <property type="entry name" value="SnoaL-like"/>
</dbReference>
<keyword evidence="3" id="KW-1185">Reference proteome</keyword>
<dbReference type="InterPro" id="IPR032710">
    <property type="entry name" value="NTF2-like_dom_sf"/>
</dbReference>
<gene>
    <name evidence="2" type="ORF">N7496_002486</name>
</gene>
<dbReference type="EMBL" id="JAPZBS010000002">
    <property type="protein sequence ID" value="KAJ5380058.1"/>
    <property type="molecule type" value="Genomic_DNA"/>
</dbReference>
<dbReference type="Gene3D" id="3.10.450.50">
    <property type="match status" value="1"/>
</dbReference>
<dbReference type="RefSeq" id="XP_056557629.1">
    <property type="nucleotide sequence ID" value="XM_056695417.1"/>
</dbReference>
<organism evidence="2 3">
    <name type="scientific">Penicillium cataractarum</name>
    <dbReference type="NCBI Taxonomy" id="2100454"/>
    <lineage>
        <taxon>Eukaryota</taxon>
        <taxon>Fungi</taxon>
        <taxon>Dikarya</taxon>
        <taxon>Ascomycota</taxon>
        <taxon>Pezizomycotina</taxon>
        <taxon>Eurotiomycetes</taxon>
        <taxon>Eurotiomycetidae</taxon>
        <taxon>Eurotiales</taxon>
        <taxon>Aspergillaceae</taxon>
        <taxon>Penicillium</taxon>
    </lineage>
</organism>
<evidence type="ECO:0000313" key="3">
    <source>
        <dbReference type="Proteomes" id="UP001147782"/>
    </source>
</evidence>
<dbReference type="Pfam" id="PF12680">
    <property type="entry name" value="SnoaL_2"/>
    <property type="match status" value="1"/>
</dbReference>
<name>A0A9W9SK64_9EURO</name>
<reference evidence="2" key="2">
    <citation type="journal article" date="2023" name="IMA Fungus">
        <title>Comparative genomic study of the Penicillium genus elucidates a diverse pangenome and 15 lateral gene transfer events.</title>
        <authorList>
            <person name="Petersen C."/>
            <person name="Sorensen T."/>
            <person name="Nielsen M.R."/>
            <person name="Sondergaard T.E."/>
            <person name="Sorensen J.L."/>
            <person name="Fitzpatrick D.A."/>
            <person name="Frisvad J.C."/>
            <person name="Nielsen K.L."/>
        </authorList>
    </citation>
    <scope>NUCLEOTIDE SEQUENCE</scope>
    <source>
        <strain evidence="2">IBT 29864</strain>
    </source>
</reference>
<dbReference type="SUPFAM" id="SSF54427">
    <property type="entry name" value="NTF2-like"/>
    <property type="match status" value="1"/>
</dbReference>
<dbReference type="GeneID" id="81434594"/>
<dbReference type="OrthoDB" id="4828938at2759"/>
<proteinExistence type="predicted"/>
<accession>A0A9W9SK64</accession>
<dbReference type="Proteomes" id="UP001147782">
    <property type="component" value="Unassembled WGS sequence"/>
</dbReference>
<sequence>MAPFTHNDFLEYVKSFNAKDFDKQYSFYHDDITLDIPDPQTGILRGKAGIRNHYLPLFDVADEYIVPMVIMVDGERVFYIMESSFRYNKRLDEGGVFGFKVDDGDVIKIRVWAYYEIREGKFQSIVCNLFQKWFLGKVDMKEAIRESQSRATEGLRHVHICD</sequence>